<dbReference type="InterPro" id="IPR035979">
    <property type="entry name" value="RBD_domain_sf"/>
</dbReference>
<keyword evidence="12" id="KW-1185">Reference proteome</keyword>
<feature type="region of interest" description="Disordered" evidence="9">
    <location>
        <begin position="191"/>
        <end position="236"/>
    </location>
</feature>
<dbReference type="Pfam" id="PF05172">
    <property type="entry name" value="RRM_Nup35"/>
    <property type="match status" value="1"/>
</dbReference>
<dbReference type="InterPro" id="IPR012677">
    <property type="entry name" value="Nucleotide-bd_a/b_plait_sf"/>
</dbReference>
<evidence type="ECO:0000256" key="8">
    <source>
        <dbReference type="PROSITE-ProRule" id="PRU00804"/>
    </source>
</evidence>
<evidence type="ECO:0000256" key="3">
    <source>
        <dbReference type="ARBA" id="ARBA00022816"/>
    </source>
</evidence>
<keyword evidence="2 8" id="KW-0813">Transport</keyword>
<dbReference type="Gene3D" id="3.30.70.330">
    <property type="match status" value="1"/>
</dbReference>
<evidence type="ECO:0000256" key="7">
    <source>
        <dbReference type="ARBA" id="ARBA00023242"/>
    </source>
</evidence>
<feature type="region of interest" description="Disordered" evidence="9">
    <location>
        <begin position="121"/>
        <end position="146"/>
    </location>
</feature>
<evidence type="ECO:0000313" key="12">
    <source>
        <dbReference type="Proteomes" id="UP000095009"/>
    </source>
</evidence>
<dbReference type="GO" id="GO:0006999">
    <property type="term" value="P:nuclear pore organization"/>
    <property type="evidence" value="ECO:0007669"/>
    <property type="project" value="TreeGrafter"/>
</dbReference>
<keyword evidence="5" id="KW-0811">Translocation</keyword>
<dbReference type="AlphaFoldDB" id="A0A1E3PI14"/>
<protein>
    <submittedName>
        <fullName evidence="11">MPPN-domain-containing protein</fullName>
    </submittedName>
</protein>
<name>A0A1E3PI14_9ASCO</name>
<dbReference type="InterPro" id="IPR007846">
    <property type="entry name" value="RRM_NUP35_dom"/>
</dbReference>
<dbReference type="OrthoDB" id="1733656at2759"/>
<gene>
    <name evidence="11" type="ORF">NADFUDRAFT_83151</name>
</gene>
<evidence type="ECO:0000256" key="1">
    <source>
        <dbReference type="ARBA" id="ARBA00004567"/>
    </source>
</evidence>
<dbReference type="PROSITE" id="PS51472">
    <property type="entry name" value="RRM_NUP35"/>
    <property type="match status" value="1"/>
</dbReference>
<dbReference type="PANTHER" id="PTHR21527:SF6">
    <property type="entry name" value="NUCLEOPORIN NUP35"/>
    <property type="match status" value="1"/>
</dbReference>
<dbReference type="GO" id="GO:0044615">
    <property type="term" value="C:nuclear pore nuclear basket"/>
    <property type="evidence" value="ECO:0007669"/>
    <property type="project" value="TreeGrafter"/>
</dbReference>
<dbReference type="CDD" id="cd12721">
    <property type="entry name" value="RRM_Nup53p_fungi"/>
    <property type="match status" value="1"/>
</dbReference>
<keyword evidence="3 8" id="KW-0509">mRNA transport</keyword>
<dbReference type="GO" id="GO:0017056">
    <property type="term" value="F:structural constituent of nuclear pore"/>
    <property type="evidence" value="ECO:0007669"/>
    <property type="project" value="TreeGrafter"/>
</dbReference>
<feature type="compositionally biased region" description="Low complexity" evidence="9">
    <location>
        <begin position="79"/>
        <end position="95"/>
    </location>
</feature>
<keyword evidence="4" id="KW-0653">Protein transport</keyword>
<evidence type="ECO:0000256" key="6">
    <source>
        <dbReference type="ARBA" id="ARBA00023132"/>
    </source>
</evidence>
<feature type="compositionally biased region" description="Low complexity" evidence="9">
    <location>
        <begin position="206"/>
        <end position="232"/>
    </location>
</feature>
<dbReference type="STRING" id="857566.A0A1E3PI14"/>
<dbReference type="GO" id="GO:0051028">
    <property type="term" value="P:mRNA transport"/>
    <property type="evidence" value="ECO:0007669"/>
    <property type="project" value="UniProtKB-UniRule"/>
</dbReference>
<evidence type="ECO:0000313" key="11">
    <source>
        <dbReference type="EMBL" id="ODQ65049.1"/>
    </source>
</evidence>
<evidence type="ECO:0000256" key="5">
    <source>
        <dbReference type="ARBA" id="ARBA00023010"/>
    </source>
</evidence>
<comment type="subcellular location">
    <subcellularLocation>
        <location evidence="1">Nucleus</location>
        <location evidence="1">Nuclear pore complex</location>
    </subcellularLocation>
</comment>
<dbReference type="Proteomes" id="UP000095009">
    <property type="component" value="Unassembled WGS sequence"/>
</dbReference>
<dbReference type="GO" id="GO:0003676">
    <property type="term" value="F:nucleic acid binding"/>
    <property type="evidence" value="ECO:0007669"/>
    <property type="project" value="InterPro"/>
</dbReference>
<evidence type="ECO:0000256" key="9">
    <source>
        <dbReference type="SAM" id="MobiDB-lite"/>
    </source>
</evidence>
<organism evidence="11 12">
    <name type="scientific">Nadsonia fulvescens var. elongata DSM 6958</name>
    <dbReference type="NCBI Taxonomy" id="857566"/>
    <lineage>
        <taxon>Eukaryota</taxon>
        <taxon>Fungi</taxon>
        <taxon>Dikarya</taxon>
        <taxon>Ascomycota</taxon>
        <taxon>Saccharomycotina</taxon>
        <taxon>Dipodascomycetes</taxon>
        <taxon>Dipodascales</taxon>
        <taxon>Dipodascales incertae sedis</taxon>
        <taxon>Nadsonia</taxon>
    </lineage>
</organism>
<evidence type="ECO:0000256" key="2">
    <source>
        <dbReference type="ARBA" id="ARBA00022448"/>
    </source>
</evidence>
<keyword evidence="7 8" id="KW-0539">Nucleus</keyword>
<reference evidence="11 12" key="1">
    <citation type="journal article" date="2016" name="Proc. Natl. Acad. Sci. U.S.A.">
        <title>Comparative genomics of biotechnologically important yeasts.</title>
        <authorList>
            <person name="Riley R."/>
            <person name="Haridas S."/>
            <person name="Wolfe K.H."/>
            <person name="Lopes M.R."/>
            <person name="Hittinger C.T."/>
            <person name="Goeker M."/>
            <person name="Salamov A.A."/>
            <person name="Wisecaver J.H."/>
            <person name="Long T.M."/>
            <person name="Calvey C.H."/>
            <person name="Aerts A.L."/>
            <person name="Barry K.W."/>
            <person name="Choi C."/>
            <person name="Clum A."/>
            <person name="Coughlan A.Y."/>
            <person name="Deshpande S."/>
            <person name="Douglass A.P."/>
            <person name="Hanson S.J."/>
            <person name="Klenk H.-P."/>
            <person name="LaButti K.M."/>
            <person name="Lapidus A."/>
            <person name="Lindquist E.A."/>
            <person name="Lipzen A.M."/>
            <person name="Meier-Kolthoff J.P."/>
            <person name="Ohm R.A."/>
            <person name="Otillar R.P."/>
            <person name="Pangilinan J.L."/>
            <person name="Peng Y."/>
            <person name="Rokas A."/>
            <person name="Rosa C.A."/>
            <person name="Scheuner C."/>
            <person name="Sibirny A.A."/>
            <person name="Slot J.C."/>
            <person name="Stielow J.B."/>
            <person name="Sun H."/>
            <person name="Kurtzman C.P."/>
            <person name="Blackwell M."/>
            <person name="Grigoriev I.V."/>
            <person name="Jeffries T.W."/>
        </authorList>
    </citation>
    <scope>NUCLEOTIDE SEQUENCE [LARGE SCALE GENOMIC DNA]</scope>
    <source>
        <strain evidence="11 12">DSM 6958</strain>
    </source>
</reference>
<evidence type="ECO:0000259" key="10">
    <source>
        <dbReference type="PROSITE" id="PS51472"/>
    </source>
</evidence>
<proteinExistence type="predicted"/>
<keyword evidence="6 8" id="KW-0906">Nuclear pore complex</keyword>
<dbReference type="EMBL" id="KV454410">
    <property type="protein sequence ID" value="ODQ65049.1"/>
    <property type="molecule type" value="Genomic_DNA"/>
</dbReference>
<dbReference type="GO" id="GO:0005543">
    <property type="term" value="F:phospholipid binding"/>
    <property type="evidence" value="ECO:0007669"/>
    <property type="project" value="TreeGrafter"/>
</dbReference>
<sequence length="577" mass="59588">MSFSFNPTTQPGPATPAVATAPAAKSFSFGSAPSAPQNQTLSLFGATKPAATSATPASGGLFGSTPAVPAAPANSSAGGLFGSAQPSNQAPSSANTSLFNSVTTSNGPSLFGSNSNQAGTASFFNNNNNNANSNSNSNNGNIQNTNQIQSSVDMGNLDSYSAYSSRRATPAPAWAPVENVKHIPSHLSIMRHDSSFNNPDRPAQVSGSSFRRSVNASSPSSHSSSPNSFGSSFGTPRPAAFKKKTNIIGDEDLPPTQSIYDSGASTFIPAGISRSMGAGDHSNTYRLTASSSPAVAALPFSSSSNTATFSIYAADANAVIIFGFPPSLIPAVVSHFSRFGTILENISSASEFRSTAKSVGSLRPIQSGKNWLKITYESPSSAARALSENGTIFADNYAIGCIPCTPQNLKQFSDASAKNMNDQLSSRQVDPMVSLIDLDTPLSSANGADTDADSNINGDTGATAAAVAELSTLSSIYPKLGTSTSMASVSTDHSARPLLAGAKKLEIQNGQSIFKERERSNRLWGVVGVGAGSGTNARPLVGAHGHTTGLALNARRDSWLGWAVKKTQEMVFGWEDL</sequence>
<dbReference type="SUPFAM" id="SSF54928">
    <property type="entry name" value="RNA-binding domain, RBD"/>
    <property type="match status" value="1"/>
</dbReference>
<dbReference type="GO" id="GO:0044613">
    <property type="term" value="C:nuclear pore central transport channel"/>
    <property type="evidence" value="ECO:0007669"/>
    <property type="project" value="TreeGrafter"/>
</dbReference>
<dbReference type="PANTHER" id="PTHR21527">
    <property type="entry name" value="NUCLEOPORIN NUP35"/>
    <property type="match status" value="1"/>
</dbReference>
<feature type="region of interest" description="Disordered" evidence="9">
    <location>
        <begin position="79"/>
        <end position="101"/>
    </location>
</feature>
<dbReference type="GO" id="GO:0006607">
    <property type="term" value="P:NLS-bearing protein import into nucleus"/>
    <property type="evidence" value="ECO:0007669"/>
    <property type="project" value="TreeGrafter"/>
</dbReference>
<feature type="domain" description="RRM Nup35-type" evidence="10">
    <location>
        <begin position="313"/>
        <end position="411"/>
    </location>
</feature>
<accession>A0A1E3PI14</accession>
<evidence type="ECO:0000256" key="4">
    <source>
        <dbReference type="ARBA" id="ARBA00022927"/>
    </source>
</evidence>